<dbReference type="Proteomes" id="UP000092714">
    <property type="component" value="Unassembled WGS sequence"/>
</dbReference>
<evidence type="ECO:0000259" key="1">
    <source>
        <dbReference type="PROSITE" id="PS51186"/>
    </source>
</evidence>
<keyword evidence="2" id="KW-0808">Transferase</keyword>
<protein>
    <submittedName>
        <fullName evidence="2">Acetyltransferase</fullName>
    </submittedName>
</protein>
<feature type="domain" description="N-acetyltransferase" evidence="1">
    <location>
        <begin position="112"/>
        <end position="235"/>
    </location>
</feature>
<dbReference type="RefSeq" id="WP_027097039.1">
    <property type="nucleotide sequence ID" value="NZ_CABJAZ010000001.1"/>
</dbReference>
<dbReference type="AlphaFoldDB" id="A0A174UKE5"/>
<dbReference type="InterPro" id="IPR000182">
    <property type="entry name" value="GNAT_dom"/>
</dbReference>
<dbReference type="EMBL" id="MAPZ01000011">
    <property type="protein sequence ID" value="OBY11527.1"/>
    <property type="molecule type" value="Genomic_DNA"/>
</dbReference>
<sequence>MRKAVELLMKNFMLTVDMLEPIRRGSAKILYLSSKGILIYEKVSKAYMMYASDEKITKNIVNIIPKDAELIVGHKELDFRLLEDRFKFDEKMVCFNVVYKKEEPIDIGNSEVTVKLLSKDYAYKVSEVYSKSTTVLDGYIEDRIRNEAVYGAFIDGDLCGFIGYHKEGSIGMLEVLPEYRGRGIALRLQAVATNKRIKSGAYAYGQVIEDNIKSLNLQKKLGYDISDDKVYWLIK</sequence>
<dbReference type="SUPFAM" id="SSF55729">
    <property type="entry name" value="Acyl-CoA N-acyltransferases (Nat)"/>
    <property type="match status" value="1"/>
</dbReference>
<gene>
    <name evidence="2" type="ORF">CP373A1_03780</name>
</gene>
<dbReference type="PROSITE" id="PS51186">
    <property type="entry name" value="GNAT"/>
    <property type="match status" value="1"/>
</dbReference>
<dbReference type="eggNOG" id="COG0456">
    <property type="taxonomic scope" value="Bacteria"/>
</dbReference>
<accession>A0A174UKE5</accession>
<keyword evidence="3" id="KW-1185">Reference proteome</keyword>
<organism evidence="2 3">
    <name type="scientific">Clostridium paraputrificum</name>
    <dbReference type="NCBI Taxonomy" id="29363"/>
    <lineage>
        <taxon>Bacteria</taxon>
        <taxon>Bacillati</taxon>
        <taxon>Bacillota</taxon>
        <taxon>Clostridia</taxon>
        <taxon>Eubacteriales</taxon>
        <taxon>Clostridiaceae</taxon>
        <taxon>Clostridium</taxon>
    </lineage>
</organism>
<evidence type="ECO:0000313" key="2">
    <source>
        <dbReference type="EMBL" id="OBY11527.1"/>
    </source>
</evidence>
<proteinExistence type="predicted"/>
<dbReference type="Gene3D" id="3.40.630.30">
    <property type="match status" value="1"/>
</dbReference>
<dbReference type="GO" id="GO:0016747">
    <property type="term" value="F:acyltransferase activity, transferring groups other than amino-acyl groups"/>
    <property type="evidence" value="ECO:0007669"/>
    <property type="project" value="InterPro"/>
</dbReference>
<dbReference type="Pfam" id="PF00583">
    <property type="entry name" value="Acetyltransf_1"/>
    <property type="match status" value="1"/>
</dbReference>
<comment type="caution">
    <text evidence="2">The sequence shown here is derived from an EMBL/GenBank/DDBJ whole genome shotgun (WGS) entry which is preliminary data.</text>
</comment>
<dbReference type="CDD" id="cd04301">
    <property type="entry name" value="NAT_SF"/>
    <property type="match status" value="1"/>
</dbReference>
<reference evidence="2 3" key="1">
    <citation type="submission" date="2016-06" db="EMBL/GenBank/DDBJ databases">
        <authorList>
            <person name="Kjaerup R.B."/>
            <person name="Dalgaard T.S."/>
            <person name="Juul-Madsen H.R."/>
        </authorList>
    </citation>
    <scope>NUCLEOTIDE SEQUENCE [LARGE SCALE GENOMIC DNA]</scope>
    <source>
        <strain evidence="2 3">373-A1</strain>
    </source>
</reference>
<evidence type="ECO:0000313" key="3">
    <source>
        <dbReference type="Proteomes" id="UP000092714"/>
    </source>
</evidence>
<name>A0A174UKE5_9CLOT</name>
<dbReference type="InterPro" id="IPR016181">
    <property type="entry name" value="Acyl_CoA_acyltransferase"/>
</dbReference>
<dbReference type="GeneID" id="42774870"/>